<feature type="compositionally biased region" description="Low complexity" evidence="7">
    <location>
        <begin position="99"/>
        <end position="112"/>
    </location>
</feature>
<dbReference type="PANTHER" id="PTHR48000:SF67">
    <property type="entry name" value="MYB-LIKE DNA-BINDING DOMAIN CONTAINING PROTEIN, EXPRESSED"/>
    <property type="match status" value="1"/>
</dbReference>
<keyword evidence="5" id="KW-0804">Transcription</keyword>
<evidence type="ECO:0000256" key="1">
    <source>
        <dbReference type="ARBA" id="ARBA00004123"/>
    </source>
</evidence>
<protein>
    <submittedName>
        <fullName evidence="10">Homeodomain-like protein</fullName>
    </submittedName>
</protein>
<dbReference type="Gene3D" id="1.10.10.60">
    <property type="entry name" value="Homeodomain-like"/>
    <property type="match status" value="2"/>
</dbReference>
<dbReference type="PROSITE" id="PS50090">
    <property type="entry name" value="MYB_LIKE"/>
    <property type="match status" value="2"/>
</dbReference>
<keyword evidence="2" id="KW-0677">Repeat</keyword>
<evidence type="ECO:0000259" key="8">
    <source>
        <dbReference type="PROSITE" id="PS50090"/>
    </source>
</evidence>
<feature type="region of interest" description="Disordered" evidence="7">
    <location>
        <begin position="99"/>
        <end position="120"/>
    </location>
</feature>
<feature type="domain" description="Myb-like" evidence="8">
    <location>
        <begin position="9"/>
        <end position="48"/>
    </location>
</feature>
<evidence type="ECO:0000256" key="5">
    <source>
        <dbReference type="ARBA" id="ARBA00023163"/>
    </source>
</evidence>
<evidence type="ECO:0000313" key="10">
    <source>
        <dbReference type="EMBL" id="KVH95905.1"/>
    </source>
</evidence>
<evidence type="ECO:0000256" key="4">
    <source>
        <dbReference type="ARBA" id="ARBA00023125"/>
    </source>
</evidence>
<comment type="caution">
    <text evidence="10">The sequence shown here is derived from an EMBL/GenBank/DDBJ whole genome shotgun (WGS) entry which is preliminary data.</text>
</comment>
<organism evidence="10 11">
    <name type="scientific">Cynara cardunculus var. scolymus</name>
    <name type="common">Globe artichoke</name>
    <name type="synonym">Cynara scolymus</name>
    <dbReference type="NCBI Taxonomy" id="59895"/>
    <lineage>
        <taxon>Eukaryota</taxon>
        <taxon>Viridiplantae</taxon>
        <taxon>Streptophyta</taxon>
        <taxon>Embryophyta</taxon>
        <taxon>Tracheophyta</taxon>
        <taxon>Spermatophyta</taxon>
        <taxon>Magnoliopsida</taxon>
        <taxon>eudicotyledons</taxon>
        <taxon>Gunneridae</taxon>
        <taxon>Pentapetalae</taxon>
        <taxon>asterids</taxon>
        <taxon>campanulids</taxon>
        <taxon>Asterales</taxon>
        <taxon>Asteraceae</taxon>
        <taxon>Carduoideae</taxon>
        <taxon>Cardueae</taxon>
        <taxon>Carduinae</taxon>
        <taxon>Cynara</taxon>
    </lineage>
</organism>
<proteinExistence type="predicted"/>
<dbReference type="SUPFAM" id="SSF46689">
    <property type="entry name" value="Homeodomain-like"/>
    <property type="match status" value="2"/>
</dbReference>
<dbReference type="Gramene" id="KVH95905">
    <property type="protein sequence ID" value="KVH95905"/>
    <property type="gene ID" value="Ccrd_002014"/>
</dbReference>
<dbReference type="EMBL" id="LEKV01004372">
    <property type="protein sequence ID" value="KVH95905.1"/>
    <property type="molecule type" value="Genomic_DNA"/>
</dbReference>
<reference evidence="10 11" key="1">
    <citation type="journal article" date="2016" name="Sci. Rep.">
        <title>The genome sequence of the outbreeding globe artichoke constructed de novo incorporating a phase-aware low-pass sequencing strategy of F1 progeny.</title>
        <authorList>
            <person name="Scaglione D."/>
            <person name="Reyes-Chin-Wo S."/>
            <person name="Acquadro A."/>
            <person name="Froenicke L."/>
            <person name="Portis E."/>
            <person name="Beitel C."/>
            <person name="Tirone M."/>
            <person name="Mauro R."/>
            <person name="Lo Monaco A."/>
            <person name="Mauromicale G."/>
            <person name="Faccioli P."/>
            <person name="Cattivelli L."/>
            <person name="Rieseberg L."/>
            <person name="Michelmore R."/>
            <person name="Lanteri S."/>
        </authorList>
    </citation>
    <scope>NUCLEOTIDE SEQUENCE [LARGE SCALE GENOMIC DNA]</scope>
    <source>
        <strain evidence="10">2C</strain>
    </source>
</reference>
<dbReference type="Pfam" id="PF00249">
    <property type="entry name" value="Myb_DNA-binding"/>
    <property type="match status" value="1"/>
</dbReference>
<dbReference type="PANTHER" id="PTHR48000">
    <property type="entry name" value="OS09G0431300 PROTEIN"/>
    <property type="match status" value="1"/>
</dbReference>
<gene>
    <name evidence="10" type="ORF">Ccrd_002014</name>
</gene>
<dbReference type="InterPro" id="IPR017930">
    <property type="entry name" value="Myb_dom"/>
</dbReference>
<keyword evidence="11" id="KW-1185">Reference proteome</keyword>
<evidence type="ECO:0000256" key="3">
    <source>
        <dbReference type="ARBA" id="ARBA00023015"/>
    </source>
</evidence>
<keyword evidence="4 10" id="KW-0238">DNA-binding</keyword>
<comment type="subcellular location">
    <subcellularLocation>
        <location evidence="1">Nucleus</location>
    </subcellularLocation>
</comment>
<dbReference type="SMART" id="SM00717">
    <property type="entry name" value="SANT"/>
    <property type="match status" value="2"/>
</dbReference>
<keyword evidence="10" id="KW-0371">Homeobox</keyword>
<dbReference type="CDD" id="cd00167">
    <property type="entry name" value="SANT"/>
    <property type="match status" value="2"/>
</dbReference>
<evidence type="ECO:0000256" key="6">
    <source>
        <dbReference type="ARBA" id="ARBA00023242"/>
    </source>
</evidence>
<evidence type="ECO:0000256" key="2">
    <source>
        <dbReference type="ARBA" id="ARBA00022737"/>
    </source>
</evidence>
<evidence type="ECO:0000313" key="11">
    <source>
        <dbReference type="Proteomes" id="UP000243975"/>
    </source>
</evidence>
<dbReference type="Proteomes" id="UP000243975">
    <property type="component" value="Unassembled WGS sequence"/>
</dbReference>
<feature type="domain" description="HTH myb-type" evidence="9">
    <location>
        <begin position="9"/>
        <end position="52"/>
    </location>
</feature>
<dbReference type="InterPro" id="IPR001005">
    <property type="entry name" value="SANT/Myb"/>
</dbReference>
<evidence type="ECO:0000259" key="9">
    <source>
        <dbReference type="PROSITE" id="PS51294"/>
    </source>
</evidence>
<dbReference type="InterPro" id="IPR009057">
    <property type="entry name" value="Homeodomain-like_sf"/>
</dbReference>
<feature type="domain" description="HTH myb-type" evidence="9">
    <location>
        <begin position="182"/>
        <end position="239"/>
    </location>
</feature>
<sequence>MVRAPRFDKYGIKKGKWSEEEDNKWAIMAAKLPGRSDNDIKNYWHTRLKNRVPKDRTHDQVFKNEQIGSSKPNPTTGFRSNLEQLQQQEVAVLVAVLSSKSPSSSSTTEPSPCWSTGSNHDDADSTKIMPWFSEPSESFWNEPFLLDDDAIISSYDNILSPISDQNQSKMVRAPRFDKYGMKKGAWSEEEDNKLRAFIYRYGHPNWSELPKWSMIAARLPGRSDNEIKNHWHTHLKNRSIPKDHQIVSKKEQFQVMLLHNLPNT</sequence>
<evidence type="ECO:0000256" key="7">
    <source>
        <dbReference type="SAM" id="MobiDB-lite"/>
    </source>
</evidence>
<name>A0A118JXS2_CYNCS</name>
<dbReference type="GO" id="GO:0005634">
    <property type="term" value="C:nucleus"/>
    <property type="evidence" value="ECO:0007669"/>
    <property type="project" value="UniProtKB-SubCell"/>
</dbReference>
<feature type="domain" description="Myb-like" evidence="8">
    <location>
        <begin position="178"/>
        <end position="235"/>
    </location>
</feature>
<accession>A0A118JXS2</accession>
<dbReference type="PROSITE" id="PS51294">
    <property type="entry name" value="HTH_MYB"/>
    <property type="match status" value="2"/>
</dbReference>
<dbReference type="AlphaFoldDB" id="A0A118JXS2"/>
<dbReference type="GO" id="GO:0003677">
    <property type="term" value="F:DNA binding"/>
    <property type="evidence" value="ECO:0007669"/>
    <property type="project" value="UniProtKB-KW"/>
</dbReference>
<keyword evidence="6" id="KW-0539">Nucleus</keyword>
<keyword evidence="3" id="KW-0805">Transcription regulation</keyword>